<gene>
    <name evidence="1" type="ORF">LPJ66_006830</name>
</gene>
<dbReference type="EMBL" id="JANBPG010001132">
    <property type="protein sequence ID" value="KAJ1891595.1"/>
    <property type="molecule type" value="Genomic_DNA"/>
</dbReference>
<evidence type="ECO:0000313" key="2">
    <source>
        <dbReference type="Proteomes" id="UP001150581"/>
    </source>
</evidence>
<sequence>MNILLRPAHRCAPWKRLLGSLRKSSDDNNSDINDINDIIVGDNTSSIDTLGSPAPWKSMPSDAPPPLGQAHIRHCMDPCLASLPPNSEPSFYACHIDRYAAMALQPITLHRLLHTGTPPLTRERLLANAQYLHKERPVRYAKHVKLFQQLPFIVNLNPNLHALYTAYYAHFEELRQQPEVRTEEDQNAFVAMLVRQSDALCDIMPGVARGFHECRAYLGAAARGRFLNELIHKRIALRLLTDQHIALHRQLTAAQQQQEQGCGIAGAADQRLQGIIDTRLSLADAVRASAQEVQAACELTYGDAPAFTVDDHTGACFCYVAPHLDYVLTEMLKNAFHASVQSGHVAHSVEITVAQGAGRVAVRVRDSGGGIPREIRKRVFDYAFTTATDQADVGAPPTDAAFGNIAREQAPIAGLGFGLPMARVYAEFFGGSLHIISIEGRGCDVFLELPSIEQSKARKI</sequence>
<dbReference type="Proteomes" id="UP001150581">
    <property type="component" value="Unassembled WGS sequence"/>
</dbReference>
<keyword evidence="2" id="KW-1185">Reference proteome</keyword>
<accession>A0ACC1IEB5</accession>
<reference evidence="1" key="1">
    <citation type="submission" date="2022-07" db="EMBL/GenBank/DDBJ databases">
        <title>Phylogenomic reconstructions and comparative analyses of Kickxellomycotina fungi.</title>
        <authorList>
            <person name="Reynolds N.K."/>
            <person name="Stajich J.E."/>
            <person name="Barry K."/>
            <person name="Grigoriev I.V."/>
            <person name="Crous P."/>
            <person name="Smith M.E."/>
        </authorList>
    </citation>
    <scope>NUCLEOTIDE SEQUENCE</scope>
    <source>
        <strain evidence="1">Benny 63K</strain>
    </source>
</reference>
<comment type="caution">
    <text evidence="1">The sequence shown here is derived from an EMBL/GenBank/DDBJ whole genome shotgun (WGS) entry which is preliminary data.</text>
</comment>
<name>A0ACC1IEB5_9FUNG</name>
<evidence type="ECO:0000313" key="1">
    <source>
        <dbReference type="EMBL" id="KAJ1891595.1"/>
    </source>
</evidence>
<protein>
    <submittedName>
        <fullName evidence="1">Uncharacterized protein</fullName>
    </submittedName>
</protein>
<organism evidence="1 2">
    <name type="scientific">Kickxella alabastrina</name>
    <dbReference type="NCBI Taxonomy" id="61397"/>
    <lineage>
        <taxon>Eukaryota</taxon>
        <taxon>Fungi</taxon>
        <taxon>Fungi incertae sedis</taxon>
        <taxon>Zoopagomycota</taxon>
        <taxon>Kickxellomycotina</taxon>
        <taxon>Kickxellomycetes</taxon>
        <taxon>Kickxellales</taxon>
        <taxon>Kickxellaceae</taxon>
        <taxon>Kickxella</taxon>
    </lineage>
</organism>
<proteinExistence type="predicted"/>